<dbReference type="Gene3D" id="3.60.160.10">
    <property type="entry name" value="Mitochondrial biogenesis AIM24"/>
    <property type="match status" value="1"/>
</dbReference>
<gene>
    <name evidence="1" type="ORF">SAMN05443638_103141</name>
</gene>
<dbReference type="InterPro" id="IPR002838">
    <property type="entry name" value="AIM24"/>
</dbReference>
<dbReference type="Pfam" id="PF01987">
    <property type="entry name" value="AIM24"/>
    <property type="match status" value="1"/>
</dbReference>
<dbReference type="PANTHER" id="PTHR38074">
    <property type="entry name" value="ALTERED INHERITANCE OF MITOCHONDRIA PROTEIN 24, MITOCHONDRIAL"/>
    <property type="match status" value="1"/>
</dbReference>
<dbReference type="AlphaFoldDB" id="A0A1M4TV91"/>
<reference evidence="1 2" key="1">
    <citation type="submission" date="2016-11" db="EMBL/GenBank/DDBJ databases">
        <authorList>
            <person name="Jaros S."/>
            <person name="Januszkiewicz K."/>
            <person name="Wedrychowicz H."/>
        </authorList>
    </citation>
    <scope>NUCLEOTIDE SEQUENCE [LARGE SCALE GENOMIC DNA]</scope>
    <source>
        <strain evidence="1 2">DSM 2631</strain>
    </source>
</reference>
<dbReference type="InterPro" id="IPR016031">
    <property type="entry name" value="Trp_RNA-bd_attenuator-like_dom"/>
</dbReference>
<dbReference type="PANTHER" id="PTHR38074:SF1">
    <property type="entry name" value="ALTERED INHERITANCE OF MITOCHONDRIA PROTEIN 24, MITOCHONDRIAL"/>
    <property type="match status" value="1"/>
</dbReference>
<dbReference type="EMBL" id="FQVM01000003">
    <property type="protein sequence ID" value="SHE48392.1"/>
    <property type="molecule type" value="Genomic_DNA"/>
</dbReference>
<evidence type="ECO:0000313" key="1">
    <source>
        <dbReference type="EMBL" id="SHE48392.1"/>
    </source>
</evidence>
<dbReference type="OrthoDB" id="9779518at2"/>
<accession>A0A1M4TV91</accession>
<dbReference type="InterPro" id="IPR036983">
    <property type="entry name" value="AIM24_sf"/>
</dbReference>
<organism evidence="1 2">
    <name type="scientific">Clostridium fallax</name>
    <dbReference type="NCBI Taxonomy" id="1533"/>
    <lineage>
        <taxon>Bacteria</taxon>
        <taxon>Bacillati</taxon>
        <taxon>Bacillota</taxon>
        <taxon>Clostridia</taxon>
        <taxon>Eubacteriales</taxon>
        <taxon>Clostridiaceae</taxon>
        <taxon>Clostridium</taxon>
    </lineage>
</organism>
<dbReference type="RefSeq" id="WP_072892828.1">
    <property type="nucleotide sequence ID" value="NZ_FQVM01000003.1"/>
</dbReference>
<sequence>MITSLNITNKLTVLSEMKGDSTFQVLQFDELKGGKDIDNSIKLKFMSDAGIRLKQVRVILDNSSVRLEPGALSYLRGDIQIKNKLGGVVGIGKKIFSSKVTGESIFNPLYKGTGELYLEPSFGHFALIELDDEEIIIDDGLFYACEDTIEIGATMQKSISSMFLGDEGVFQCKLSGSGIAVLNIPIPENEIFKCKLFEDTLKVDGNFALLRTGDIEFTVEKAARSITTSATSGEGFLNVYRGTGEVWLAPTQAIYKTLKNKGLKTMADPKGKSHTEV</sequence>
<dbReference type="STRING" id="1533.SAMN05443638_103141"/>
<dbReference type="SUPFAM" id="SSF51219">
    <property type="entry name" value="TRAP-like"/>
    <property type="match status" value="1"/>
</dbReference>
<keyword evidence="2" id="KW-1185">Reference proteome</keyword>
<evidence type="ECO:0000313" key="2">
    <source>
        <dbReference type="Proteomes" id="UP000184035"/>
    </source>
</evidence>
<name>A0A1M4TV91_9CLOT</name>
<dbReference type="Proteomes" id="UP000184035">
    <property type="component" value="Unassembled WGS sequence"/>
</dbReference>
<protein>
    <submittedName>
        <fullName evidence="1">Uncharacterized conserved protein, AIM24 family</fullName>
    </submittedName>
</protein>
<proteinExistence type="predicted"/>